<evidence type="ECO:0000259" key="11">
    <source>
        <dbReference type="PROSITE" id="PS51007"/>
    </source>
</evidence>
<keyword evidence="2 8" id="KW-0349">Heme</keyword>
<dbReference type="PANTHER" id="PTHR10266:SF3">
    <property type="entry name" value="CYTOCHROME C1, HEME PROTEIN, MITOCHONDRIAL"/>
    <property type="match status" value="1"/>
</dbReference>
<evidence type="ECO:0000256" key="1">
    <source>
        <dbReference type="ARBA" id="ARBA00004370"/>
    </source>
</evidence>
<evidence type="ECO:0000313" key="13">
    <source>
        <dbReference type="Proteomes" id="UP000657372"/>
    </source>
</evidence>
<gene>
    <name evidence="12" type="ORF">IXC47_12610</name>
</gene>
<evidence type="ECO:0000256" key="6">
    <source>
        <dbReference type="ARBA" id="ARBA00023004"/>
    </source>
</evidence>
<accession>A0ABS0EUL4</accession>
<evidence type="ECO:0000256" key="4">
    <source>
        <dbReference type="ARBA" id="ARBA00022723"/>
    </source>
</evidence>
<dbReference type="SUPFAM" id="SSF46626">
    <property type="entry name" value="Cytochrome c"/>
    <property type="match status" value="1"/>
</dbReference>
<dbReference type="InterPro" id="IPR002326">
    <property type="entry name" value="Cyt_c1"/>
</dbReference>
<evidence type="ECO:0000256" key="10">
    <source>
        <dbReference type="SAM" id="SignalP"/>
    </source>
</evidence>
<reference evidence="12 13" key="1">
    <citation type="submission" date="2020-11" db="EMBL/GenBank/DDBJ databases">
        <title>WGS of Herminiimonas contaminans strain Marseille-Q4544 isolated from planarians Schmidtea mediterranea.</title>
        <authorList>
            <person name="Kangale L."/>
        </authorList>
    </citation>
    <scope>NUCLEOTIDE SEQUENCE [LARGE SCALE GENOMIC DNA]</scope>
    <source>
        <strain evidence="12 13">Marseille-Q4544</strain>
    </source>
</reference>
<keyword evidence="5 9" id="KW-1133">Transmembrane helix</keyword>
<sequence>MTLLKKLIASLVLLPGLVLASESDFKLDPAPDRTKDLAALQNGARLFVNYCLSCHAASSLRYNKLQDLGLTEEQIKNNLLFTSDKVGGMMTIAMAPKDAKNWFGAVPPDLSVIARAKASGAGSGPDWLYTYLRSYYKDDTRATGWNNMVFPNVGMPHVLWELQGIRDAKFVEEKDPHDASKVVHKFAGFEQVTPGLMTPLEYDKAVADLVSFMTWMAEPAQNTRKRLGVWVLLFLGVFIVITWRLNASYWKDIK</sequence>
<evidence type="ECO:0000256" key="8">
    <source>
        <dbReference type="PROSITE-ProRule" id="PRU00433"/>
    </source>
</evidence>
<keyword evidence="6 8" id="KW-0408">Iron</keyword>
<keyword evidence="3 9" id="KW-0812">Transmembrane</keyword>
<feature type="domain" description="Cytochrome c" evidence="11">
    <location>
        <begin position="38"/>
        <end position="220"/>
    </location>
</feature>
<evidence type="ECO:0000313" key="12">
    <source>
        <dbReference type="EMBL" id="MBF8178524.1"/>
    </source>
</evidence>
<dbReference type="InterPro" id="IPR009056">
    <property type="entry name" value="Cyt_c-like_dom"/>
</dbReference>
<keyword evidence="4 8" id="KW-0479">Metal-binding</keyword>
<dbReference type="PANTHER" id="PTHR10266">
    <property type="entry name" value="CYTOCHROME C1"/>
    <property type="match status" value="1"/>
</dbReference>
<organism evidence="12 13">
    <name type="scientific">Herminiimonas contaminans</name>
    <dbReference type="NCBI Taxonomy" id="1111140"/>
    <lineage>
        <taxon>Bacteria</taxon>
        <taxon>Pseudomonadati</taxon>
        <taxon>Pseudomonadota</taxon>
        <taxon>Betaproteobacteria</taxon>
        <taxon>Burkholderiales</taxon>
        <taxon>Oxalobacteraceae</taxon>
        <taxon>Herminiimonas</taxon>
    </lineage>
</organism>
<dbReference type="RefSeq" id="WP_195875841.1">
    <property type="nucleotide sequence ID" value="NZ_JADOEL010000010.1"/>
</dbReference>
<name>A0ABS0EUL4_9BURK</name>
<feature type="signal peptide" evidence="10">
    <location>
        <begin position="1"/>
        <end position="20"/>
    </location>
</feature>
<dbReference type="InterPro" id="IPR036909">
    <property type="entry name" value="Cyt_c-like_dom_sf"/>
</dbReference>
<keyword evidence="13" id="KW-1185">Reference proteome</keyword>
<dbReference type="Gene3D" id="1.10.760.10">
    <property type="entry name" value="Cytochrome c-like domain"/>
    <property type="match status" value="1"/>
</dbReference>
<dbReference type="Pfam" id="PF02167">
    <property type="entry name" value="Cytochrom_C1"/>
    <property type="match status" value="1"/>
</dbReference>
<comment type="caution">
    <text evidence="12">The sequence shown here is derived from an EMBL/GenBank/DDBJ whole genome shotgun (WGS) entry which is preliminary data.</text>
</comment>
<proteinExistence type="predicted"/>
<keyword evidence="10" id="KW-0732">Signal</keyword>
<dbReference type="EMBL" id="JADOEL010000010">
    <property type="protein sequence ID" value="MBF8178524.1"/>
    <property type="molecule type" value="Genomic_DNA"/>
</dbReference>
<evidence type="ECO:0000256" key="3">
    <source>
        <dbReference type="ARBA" id="ARBA00022692"/>
    </source>
</evidence>
<evidence type="ECO:0000256" key="9">
    <source>
        <dbReference type="SAM" id="Phobius"/>
    </source>
</evidence>
<dbReference type="Proteomes" id="UP000657372">
    <property type="component" value="Unassembled WGS sequence"/>
</dbReference>
<protein>
    <submittedName>
        <fullName evidence="12">Cytochrome c1</fullName>
    </submittedName>
</protein>
<evidence type="ECO:0000256" key="7">
    <source>
        <dbReference type="ARBA" id="ARBA00023136"/>
    </source>
</evidence>
<evidence type="ECO:0000256" key="2">
    <source>
        <dbReference type="ARBA" id="ARBA00022617"/>
    </source>
</evidence>
<keyword evidence="7 9" id="KW-0472">Membrane</keyword>
<feature type="chain" id="PRO_5046030217" evidence="10">
    <location>
        <begin position="21"/>
        <end position="254"/>
    </location>
</feature>
<comment type="subcellular location">
    <subcellularLocation>
        <location evidence="1">Membrane</location>
    </subcellularLocation>
</comment>
<feature type="transmembrane region" description="Helical" evidence="9">
    <location>
        <begin position="227"/>
        <end position="245"/>
    </location>
</feature>
<evidence type="ECO:0000256" key="5">
    <source>
        <dbReference type="ARBA" id="ARBA00022989"/>
    </source>
</evidence>
<dbReference type="PROSITE" id="PS51007">
    <property type="entry name" value="CYTC"/>
    <property type="match status" value="1"/>
</dbReference>